<evidence type="ECO:0000313" key="5">
    <source>
        <dbReference type="Ensembl" id="ENSPKIP00000026551.1"/>
    </source>
</evidence>
<dbReference type="InterPro" id="IPR018247">
    <property type="entry name" value="EF_Hand_1_Ca_BS"/>
</dbReference>
<feature type="domain" description="EF-hand" evidence="4">
    <location>
        <begin position="209"/>
        <end position="240"/>
    </location>
</feature>
<dbReference type="GeneTree" id="ENSGT00940000164685"/>
<keyword evidence="1" id="KW-0479">Metal-binding</keyword>
<dbReference type="InterPro" id="IPR002048">
    <property type="entry name" value="EF_hand_dom"/>
</dbReference>
<keyword evidence="6" id="KW-1185">Reference proteome</keyword>
<dbReference type="Gene3D" id="1.10.238.10">
    <property type="entry name" value="EF-hand"/>
    <property type="match status" value="2"/>
</dbReference>
<keyword evidence="3" id="KW-0106">Calcium</keyword>
<dbReference type="Pfam" id="PF13499">
    <property type="entry name" value="EF-hand_7"/>
    <property type="match status" value="1"/>
</dbReference>
<dbReference type="PANTHER" id="PTHR45917:SF12">
    <property type="entry name" value="CALMODULIN-ALPHA-LIKE"/>
    <property type="match status" value="1"/>
</dbReference>
<dbReference type="PROSITE" id="PS00018">
    <property type="entry name" value="EF_HAND_1"/>
    <property type="match status" value="2"/>
</dbReference>
<proteinExistence type="predicted"/>
<dbReference type="Ensembl" id="ENSPKIT00000007308.1">
    <property type="protein sequence ID" value="ENSPKIP00000026551.1"/>
    <property type="gene ID" value="ENSPKIG00000008952.1"/>
</dbReference>
<accession>A0A3B3S953</accession>
<dbReference type="GO" id="GO:0005737">
    <property type="term" value="C:cytoplasm"/>
    <property type="evidence" value="ECO:0007669"/>
    <property type="project" value="TreeGrafter"/>
</dbReference>
<name>A0A3B3S953_9TELE</name>
<evidence type="ECO:0000256" key="3">
    <source>
        <dbReference type="ARBA" id="ARBA00022837"/>
    </source>
</evidence>
<dbReference type="PANTHER" id="PTHR45917">
    <property type="entry name" value="CALCIUM-BINDING PROTEIN 1-RELATED"/>
    <property type="match status" value="1"/>
</dbReference>
<dbReference type="InterPro" id="IPR011992">
    <property type="entry name" value="EF-hand-dom_pair"/>
</dbReference>
<reference evidence="5" key="1">
    <citation type="submission" date="2025-08" db="UniProtKB">
        <authorList>
            <consortium name="Ensembl"/>
        </authorList>
    </citation>
    <scope>IDENTIFICATION</scope>
</reference>
<dbReference type="FunFam" id="1.10.238.10:FF:000037">
    <property type="entry name" value="calcium-binding protein 1 isoform X2"/>
    <property type="match status" value="1"/>
</dbReference>
<keyword evidence="2" id="KW-0677">Repeat</keyword>
<dbReference type="SMART" id="SM00054">
    <property type="entry name" value="EFh"/>
    <property type="match status" value="2"/>
</dbReference>
<dbReference type="PROSITE" id="PS50222">
    <property type="entry name" value="EF_HAND_2"/>
    <property type="match status" value="2"/>
</dbReference>
<reference evidence="5" key="2">
    <citation type="submission" date="2025-09" db="UniProtKB">
        <authorList>
            <consortium name="Ensembl"/>
        </authorList>
    </citation>
    <scope>IDENTIFICATION</scope>
</reference>
<sequence>MLSKDVARNAFRRNKFQEFRFAKWALGHRTDCRSRPHVGCPEGPGGDTRHGSMSMPCQSTPAPTCVLGAHSLSVPQQTTQRIFTHCAQFGFRMFTSCSLCASLCTELREGFKEFEYKNKGIVKCESLGECMRTMGYMPTEMRLIELSSGKVDFEDFSDLMGPKVVEDTTHMIGIREMKEAFQEIDADGDGQISAAELKEAMKSLLGEQLSPAELEEILQDADLNGDGQIDFQEFVRMMSH</sequence>
<dbReference type="STRING" id="1676925.ENSPKIP00000026551"/>
<evidence type="ECO:0000259" key="4">
    <source>
        <dbReference type="PROSITE" id="PS50222"/>
    </source>
</evidence>
<dbReference type="GO" id="GO:0005246">
    <property type="term" value="F:calcium channel regulator activity"/>
    <property type="evidence" value="ECO:0007669"/>
    <property type="project" value="TreeGrafter"/>
</dbReference>
<protein>
    <submittedName>
        <fullName evidence="5">Calcium binding protein 2a</fullName>
    </submittedName>
</protein>
<dbReference type="SUPFAM" id="SSF47473">
    <property type="entry name" value="EF-hand"/>
    <property type="match status" value="1"/>
</dbReference>
<dbReference type="AlphaFoldDB" id="A0A3B3S953"/>
<dbReference type="GO" id="GO:0005509">
    <property type="term" value="F:calcium ion binding"/>
    <property type="evidence" value="ECO:0007669"/>
    <property type="project" value="InterPro"/>
</dbReference>
<organism evidence="5 6">
    <name type="scientific">Paramormyrops kingsleyae</name>
    <dbReference type="NCBI Taxonomy" id="1676925"/>
    <lineage>
        <taxon>Eukaryota</taxon>
        <taxon>Metazoa</taxon>
        <taxon>Chordata</taxon>
        <taxon>Craniata</taxon>
        <taxon>Vertebrata</taxon>
        <taxon>Euteleostomi</taxon>
        <taxon>Actinopterygii</taxon>
        <taxon>Neopterygii</taxon>
        <taxon>Teleostei</taxon>
        <taxon>Osteoglossocephala</taxon>
        <taxon>Osteoglossomorpha</taxon>
        <taxon>Osteoglossiformes</taxon>
        <taxon>Mormyridae</taxon>
        <taxon>Paramormyrops</taxon>
    </lineage>
</organism>
<evidence type="ECO:0000256" key="2">
    <source>
        <dbReference type="ARBA" id="ARBA00022737"/>
    </source>
</evidence>
<dbReference type="Proteomes" id="UP000261540">
    <property type="component" value="Unplaced"/>
</dbReference>
<feature type="domain" description="EF-hand" evidence="4">
    <location>
        <begin position="172"/>
        <end position="207"/>
    </location>
</feature>
<dbReference type="CDD" id="cd00051">
    <property type="entry name" value="EFh"/>
    <property type="match status" value="1"/>
</dbReference>
<dbReference type="InterPro" id="IPR043582">
    <property type="entry name" value="CaBP1/2/4/5"/>
</dbReference>
<evidence type="ECO:0000256" key="1">
    <source>
        <dbReference type="ARBA" id="ARBA00022723"/>
    </source>
</evidence>
<evidence type="ECO:0000313" key="6">
    <source>
        <dbReference type="Proteomes" id="UP000261540"/>
    </source>
</evidence>